<feature type="compositionally biased region" description="Polar residues" evidence="1">
    <location>
        <begin position="124"/>
        <end position="135"/>
    </location>
</feature>
<feature type="region of interest" description="Disordered" evidence="1">
    <location>
        <begin position="107"/>
        <end position="145"/>
    </location>
</feature>
<feature type="compositionally biased region" description="Low complexity" evidence="1">
    <location>
        <begin position="107"/>
        <end position="123"/>
    </location>
</feature>
<evidence type="ECO:0000256" key="1">
    <source>
        <dbReference type="SAM" id="MobiDB-lite"/>
    </source>
</evidence>
<protein>
    <submittedName>
        <fullName evidence="3">Uncharacterized protein</fullName>
    </submittedName>
</protein>
<sequence length="166" mass="18708">MREKETYLCHSKNEEYVLGNGCREDFFNNCNIDSDVQDTFKSDYNNLEECGVVEDYNSISDFCLKDYCNHNRMRSCISKVINISPNEPIGPAHKAINITFIQRTTPAPTTSIPTTSIPTIQSPNNPIDNDGSQNGNDDKDSQSNASTNSKILSMLFFGNFVFAYFM</sequence>
<evidence type="ECO:0000313" key="3">
    <source>
        <dbReference type="WBParaSite" id="PSU_v2.g8365.t1"/>
    </source>
</evidence>
<proteinExistence type="predicted"/>
<organism evidence="2 3">
    <name type="scientific">Panagrolaimus superbus</name>
    <dbReference type="NCBI Taxonomy" id="310955"/>
    <lineage>
        <taxon>Eukaryota</taxon>
        <taxon>Metazoa</taxon>
        <taxon>Ecdysozoa</taxon>
        <taxon>Nematoda</taxon>
        <taxon>Chromadorea</taxon>
        <taxon>Rhabditida</taxon>
        <taxon>Tylenchina</taxon>
        <taxon>Panagrolaimomorpha</taxon>
        <taxon>Panagrolaimoidea</taxon>
        <taxon>Panagrolaimidae</taxon>
        <taxon>Panagrolaimus</taxon>
    </lineage>
</organism>
<evidence type="ECO:0000313" key="2">
    <source>
        <dbReference type="Proteomes" id="UP000887577"/>
    </source>
</evidence>
<dbReference type="Proteomes" id="UP000887577">
    <property type="component" value="Unplaced"/>
</dbReference>
<dbReference type="WBParaSite" id="PSU_v2.g8365.t1">
    <property type="protein sequence ID" value="PSU_v2.g8365.t1"/>
    <property type="gene ID" value="PSU_v2.g8365"/>
</dbReference>
<keyword evidence="2" id="KW-1185">Reference proteome</keyword>
<dbReference type="AlphaFoldDB" id="A0A914Z7R1"/>
<accession>A0A914Z7R1</accession>
<name>A0A914Z7R1_9BILA</name>
<reference evidence="3" key="1">
    <citation type="submission" date="2022-11" db="UniProtKB">
        <authorList>
            <consortium name="WormBaseParasite"/>
        </authorList>
    </citation>
    <scope>IDENTIFICATION</scope>
</reference>